<evidence type="ECO:0000313" key="2">
    <source>
        <dbReference type="EMBL" id="TNN64026.1"/>
    </source>
</evidence>
<gene>
    <name evidence="2" type="ORF">EYF80_025749</name>
</gene>
<evidence type="ECO:0000313" key="3">
    <source>
        <dbReference type="Proteomes" id="UP000314294"/>
    </source>
</evidence>
<organism evidence="2 3">
    <name type="scientific">Liparis tanakae</name>
    <name type="common">Tanaka's snailfish</name>
    <dbReference type="NCBI Taxonomy" id="230148"/>
    <lineage>
        <taxon>Eukaryota</taxon>
        <taxon>Metazoa</taxon>
        <taxon>Chordata</taxon>
        <taxon>Craniata</taxon>
        <taxon>Vertebrata</taxon>
        <taxon>Euteleostomi</taxon>
        <taxon>Actinopterygii</taxon>
        <taxon>Neopterygii</taxon>
        <taxon>Teleostei</taxon>
        <taxon>Neoteleostei</taxon>
        <taxon>Acanthomorphata</taxon>
        <taxon>Eupercaria</taxon>
        <taxon>Perciformes</taxon>
        <taxon>Cottioidei</taxon>
        <taxon>Cottales</taxon>
        <taxon>Liparidae</taxon>
        <taxon>Liparis</taxon>
    </lineage>
</organism>
<feature type="region of interest" description="Disordered" evidence="1">
    <location>
        <begin position="1"/>
        <end position="62"/>
    </location>
</feature>
<keyword evidence="3" id="KW-1185">Reference proteome</keyword>
<protein>
    <submittedName>
        <fullName evidence="2">Uncharacterized protein</fullName>
    </submittedName>
</protein>
<name>A0A4Z2HE79_9TELE</name>
<dbReference type="AlphaFoldDB" id="A0A4Z2HE79"/>
<feature type="compositionally biased region" description="Polar residues" evidence="1">
    <location>
        <begin position="36"/>
        <end position="45"/>
    </location>
</feature>
<reference evidence="2 3" key="1">
    <citation type="submission" date="2019-03" db="EMBL/GenBank/DDBJ databases">
        <title>First draft genome of Liparis tanakae, snailfish: a comprehensive survey of snailfish specific genes.</title>
        <authorList>
            <person name="Kim W."/>
            <person name="Song I."/>
            <person name="Jeong J.-H."/>
            <person name="Kim D."/>
            <person name="Kim S."/>
            <person name="Ryu S."/>
            <person name="Song J.Y."/>
            <person name="Lee S.K."/>
        </authorList>
    </citation>
    <scope>NUCLEOTIDE SEQUENCE [LARGE SCALE GENOMIC DNA]</scope>
    <source>
        <tissue evidence="2">Muscle</tissue>
    </source>
</reference>
<dbReference type="EMBL" id="SRLO01000260">
    <property type="protein sequence ID" value="TNN64026.1"/>
    <property type="molecule type" value="Genomic_DNA"/>
</dbReference>
<sequence length="62" mass="6425">MSRLDSDQPSAAFGLRGPAGPGDARRHGKPVDTPGSLKQVSTSRSDVVREPLHDAPPASHPG</sequence>
<accession>A0A4Z2HE79</accession>
<comment type="caution">
    <text evidence="2">The sequence shown here is derived from an EMBL/GenBank/DDBJ whole genome shotgun (WGS) entry which is preliminary data.</text>
</comment>
<dbReference type="Proteomes" id="UP000314294">
    <property type="component" value="Unassembled WGS sequence"/>
</dbReference>
<evidence type="ECO:0000256" key="1">
    <source>
        <dbReference type="SAM" id="MobiDB-lite"/>
    </source>
</evidence>
<proteinExistence type="predicted"/>